<comment type="caution">
    <text evidence="3">The sequence shown here is derived from an EMBL/GenBank/DDBJ whole genome shotgun (WGS) entry which is preliminary data.</text>
</comment>
<keyword evidence="1" id="KW-1133">Transmembrane helix</keyword>
<protein>
    <recommendedName>
        <fullName evidence="2">Acyltransferase 3 domain-containing protein</fullName>
    </recommendedName>
</protein>
<feature type="transmembrane region" description="Helical" evidence="1">
    <location>
        <begin position="44"/>
        <end position="62"/>
    </location>
</feature>
<evidence type="ECO:0000313" key="3">
    <source>
        <dbReference type="EMBL" id="KAE8127439.1"/>
    </source>
</evidence>
<organism evidence="3 4">
    <name type="scientific">Bifidobacterium tibiigranuli</name>
    <dbReference type="NCBI Taxonomy" id="2172043"/>
    <lineage>
        <taxon>Bacteria</taxon>
        <taxon>Bacillati</taxon>
        <taxon>Actinomycetota</taxon>
        <taxon>Actinomycetes</taxon>
        <taxon>Bifidobacteriales</taxon>
        <taxon>Bifidobacteriaceae</taxon>
        <taxon>Bifidobacterium</taxon>
    </lineage>
</organism>
<keyword evidence="4" id="KW-1185">Reference proteome</keyword>
<name>A0A5N6S354_9BIFI</name>
<keyword evidence="1" id="KW-0472">Membrane</keyword>
<feature type="transmembrane region" description="Helical" evidence="1">
    <location>
        <begin position="192"/>
        <end position="214"/>
    </location>
</feature>
<keyword evidence="1" id="KW-0812">Transmembrane</keyword>
<dbReference type="Pfam" id="PF01757">
    <property type="entry name" value="Acyl_transf_3"/>
    <property type="match status" value="1"/>
</dbReference>
<feature type="transmembrane region" description="Helical" evidence="1">
    <location>
        <begin position="74"/>
        <end position="92"/>
    </location>
</feature>
<evidence type="ECO:0000256" key="1">
    <source>
        <dbReference type="SAM" id="Phobius"/>
    </source>
</evidence>
<evidence type="ECO:0000313" key="4">
    <source>
        <dbReference type="Proteomes" id="UP000325415"/>
    </source>
</evidence>
<reference evidence="3 4" key="1">
    <citation type="submission" date="2018-04" db="EMBL/GenBank/DDBJ databases">
        <authorList>
            <person name="Eckel V.P."/>
            <person name="Vogel R.F."/>
        </authorList>
    </citation>
    <scope>NUCLEOTIDE SEQUENCE [LARGE SCALE GENOMIC DNA]</scope>
    <source>
        <strain evidence="4">TMW 2.1764</strain>
    </source>
</reference>
<feature type="transmembrane region" description="Helical" evidence="1">
    <location>
        <begin position="158"/>
        <end position="180"/>
    </location>
</feature>
<feature type="transmembrane region" description="Helical" evidence="1">
    <location>
        <begin position="226"/>
        <end position="247"/>
    </location>
</feature>
<dbReference type="GO" id="GO:0016747">
    <property type="term" value="F:acyltransferase activity, transferring groups other than amino-acyl groups"/>
    <property type="evidence" value="ECO:0007669"/>
    <property type="project" value="InterPro"/>
</dbReference>
<sequence>MFSLYFLAKPLALLLAPGLARVFKTGHDYSMGRDFYDVLVNGNGLWFLWAYFVGELVTYGIVRLVRSRSYDAGIGLLLIACYLAVVHVLPGLQLPFRMLQGVKAAGFMLLGLAARNLLLPLRRGTSTALLFAGAVAVYVACALVAVPKQPGIGSPSEWFAVLGMFAGVAGCVFLSVLIGRSRVLECVGRHSIVFYALNALMLNAAKLAVFRVLHVNGAALPAAGQWAVGVIVAVLAMLFMAVADLLVQRWM</sequence>
<dbReference type="EMBL" id="QDAG01000008">
    <property type="protein sequence ID" value="KAE8127439.1"/>
    <property type="molecule type" value="Genomic_DNA"/>
</dbReference>
<feature type="transmembrane region" description="Helical" evidence="1">
    <location>
        <begin position="128"/>
        <end position="146"/>
    </location>
</feature>
<gene>
    <name evidence="3" type="ORF">DDE84_08095</name>
</gene>
<evidence type="ECO:0000259" key="2">
    <source>
        <dbReference type="Pfam" id="PF01757"/>
    </source>
</evidence>
<dbReference type="AlphaFoldDB" id="A0A5N6S354"/>
<proteinExistence type="predicted"/>
<dbReference type="Proteomes" id="UP000325415">
    <property type="component" value="Unassembled WGS sequence"/>
</dbReference>
<feature type="domain" description="Acyltransferase 3" evidence="2">
    <location>
        <begin position="45"/>
        <end position="239"/>
    </location>
</feature>
<feature type="transmembrane region" description="Helical" evidence="1">
    <location>
        <begin position="104"/>
        <end position="121"/>
    </location>
</feature>
<dbReference type="InterPro" id="IPR002656">
    <property type="entry name" value="Acyl_transf_3_dom"/>
</dbReference>
<accession>A0A5N6S354</accession>